<feature type="compositionally biased region" description="Basic and acidic residues" evidence="1">
    <location>
        <begin position="126"/>
        <end position="145"/>
    </location>
</feature>
<sequence>MKETSINQKNSHAIHDRKNTQPDHSPSPLSTIPLKPSTNIPEFHLPPKISPNLSQFPFHDPSTQPQCSRPPFIPSPLISSHPTPSSTTTRQSLIPIPKSYLVPKELPQSRDSNLIQQHLPPGAAEAPRRRYESAEGCKSEREASRTGENLSAGEEYLRHHREYCTFKVLLGNHTNFRQARHSR</sequence>
<dbReference type="EMBL" id="JBEFKJ010000013">
    <property type="protein sequence ID" value="KAL2042618.1"/>
    <property type="molecule type" value="Genomic_DNA"/>
</dbReference>
<reference evidence="2 3" key="1">
    <citation type="submission" date="2024-09" db="EMBL/GenBank/DDBJ databases">
        <title>Rethinking Asexuality: The Enigmatic Case of Functional Sexual Genes in Lepraria (Stereocaulaceae).</title>
        <authorList>
            <person name="Doellman M."/>
            <person name="Sun Y."/>
            <person name="Barcenas-Pena A."/>
            <person name="Lumbsch H.T."/>
            <person name="Grewe F."/>
        </authorList>
    </citation>
    <scope>NUCLEOTIDE SEQUENCE [LARGE SCALE GENOMIC DNA]</scope>
    <source>
        <strain evidence="2 3">Mercado 3170</strain>
    </source>
</reference>
<feature type="compositionally biased region" description="Low complexity" evidence="1">
    <location>
        <begin position="75"/>
        <end position="89"/>
    </location>
</feature>
<feature type="compositionally biased region" description="Polar residues" evidence="1">
    <location>
        <begin position="22"/>
        <end position="40"/>
    </location>
</feature>
<feature type="region of interest" description="Disordered" evidence="1">
    <location>
        <begin position="118"/>
        <end position="152"/>
    </location>
</feature>
<gene>
    <name evidence="2" type="ORF">N7G274_004377</name>
</gene>
<evidence type="ECO:0000313" key="2">
    <source>
        <dbReference type="EMBL" id="KAL2042618.1"/>
    </source>
</evidence>
<protein>
    <submittedName>
        <fullName evidence="2">Uncharacterized protein</fullName>
    </submittedName>
</protein>
<organism evidence="2 3">
    <name type="scientific">Stereocaulon virgatum</name>
    <dbReference type="NCBI Taxonomy" id="373712"/>
    <lineage>
        <taxon>Eukaryota</taxon>
        <taxon>Fungi</taxon>
        <taxon>Dikarya</taxon>
        <taxon>Ascomycota</taxon>
        <taxon>Pezizomycotina</taxon>
        <taxon>Lecanoromycetes</taxon>
        <taxon>OSLEUM clade</taxon>
        <taxon>Lecanoromycetidae</taxon>
        <taxon>Lecanorales</taxon>
        <taxon>Lecanorineae</taxon>
        <taxon>Stereocaulaceae</taxon>
        <taxon>Stereocaulon</taxon>
    </lineage>
</organism>
<dbReference type="Proteomes" id="UP001590950">
    <property type="component" value="Unassembled WGS sequence"/>
</dbReference>
<evidence type="ECO:0000313" key="3">
    <source>
        <dbReference type="Proteomes" id="UP001590950"/>
    </source>
</evidence>
<evidence type="ECO:0000256" key="1">
    <source>
        <dbReference type="SAM" id="MobiDB-lite"/>
    </source>
</evidence>
<feature type="compositionally biased region" description="Polar residues" evidence="1">
    <location>
        <begin position="1"/>
        <end position="11"/>
    </location>
</feature>
<name>A0ABR4AC22_9LECA</name>
<feature type="compositionally biased region" description="Polar residues" evidence="1">
    <location>
        <begin position="51"/>
        <end position="67"/>
    </location>
</feature>
<proteinExistence type="predicted"/>
<comment type="caution">
    <text evidence="2">The sequence shown here is derived from an EMBL/GenBank/DDBJ whole genome shotgun (WGS) entry which is preliminary data.</text>
</comment>
<accession>A0ABR4AC22</accession>
<keyword evidence="3" id="KW-1185">Reference proteome</keyword>
<feature type="region of interest" description="Disordered" evidence="1">
    <location>
        <begin position="1"/>
        <end position="95"/>
    </location>
</feature>